<protein>
    <recommendedName>
        <fullName evidence="13">D-alanine--D-alanine ligase</fullName>
        <ecNumber evidence="13">6.3.2.4</ecNumber>
    </recommendedName>
    <alternativeName>
        <fullName evidence="13">D-Ala-D-Ala ligase</fullName>
    </alternativeName>
    <alternativeName>
        <fullName evidence="13">D-alanylalanine synthetase</fullName>
    </alternativeName>
</protein>
<dbReference type="InterPro" id="IPR000291">
    <property type="entry name" value="D-Ala_lig_Van_CS"/>
</dbReference>
<accession>A0ABP6GRI4</accession>
<dbReference type="PANTHER" id="PTHR23132">
    <property type="entry name" value="D-ALANINE--D-ALANINE LIGASE"/>
    <property type="match status" value="1"/>
</dbReference>
<dbReference type="NCBIfam" id="TIGR01205">
    <property type="entry name" value="D_ala_D_alaTIGR"/>
    <property type="match status" value="1"/>
</dbReference>
<dbReference type="NCBIfam" id="NF002528">
    <property type="entry name" value="PRK01966.1-4"/>
    <property type="match status" value="1"/>
</dbReference>
<keyword evidence="4 13" id="KW-0436">Ligase</keyword>
<dbReference type="EC" id="6.3.2.4" evidence="13"/>
<dbReference type="RefSeq" id="WP_344450796.1">
    <property type="nucleotide sequence ID" value="NZ_BAAATZ010000009.1"/>
</dbReference>
<keyword evidence="8" id="KW-0460">Magnesium</keyword>
<evidence type="ECO:0000256" key="14">
    <source>
        <dbReference type="PROSITE-ProRule" id="PRU00409"/>
    </source>
</evidence>
<keyword evidence="9 13" id="KW-0133">Cell shape</keyword>
<evidence type="ECO:0000313" key="16">
    <source>
        <dbReference type="EMBL" id="GAA2726204.1"/>
    </source>
</evidence>
<dbReference type="PANTHER" id="PTHR23132:SF25">
    <property type="entry name" value="D-ALANINE--D-ALANINE LIGASE A"/>
    <property type="match status" value="1"/>
</dbReference>
<evidence type="ECO:0000256" key="12">
    <source>
        <dbReference type="ARBA" id="ARBA00023316"/>
    </source>
</evidence>
<keyword evidence="12 13" id="KW-0961">Cell wall biogenesis/degradation</keyword>
<dbReference type="InterPro" id="IPR013815">
    <property type="entry name" value="ATP_grasp_subdomain_1"/>
</dbReference>
<comment type="subcellular location">
    <subcellularLocation>
        <location evidence="13">Cytoplasm</location>
    </subcellularLocation>
</comment>
<evidence type="ECO:0000256" key="2">
    <source>
        <dbReference type="ARBA" id="ARBA00001946"/>
    </source>
</evidence>
<evidence type="ECO:0000256" key="1">
    <source>
        <dbReference type="ARBA" id="ARBA00001936"/>
    </source>
</evidence>
<dbReference type="Pfam" id="PF01820">
    <property type="entry name" value="Dala_Dala_lig_N"/>
    <property type="match status" value="1"/>
</dbReference>
<dbReference type="PROSITE" id="PS50975">
    <property type="entry name" value="ATP_GRASP"/>
    <property type="match status" value="1"/>
</dbReference>
<evidence type="ECO:0000256" key="3">
    <source>
        <dbReference type="ARBA" id="ARBA00010871"/>
    </source>
</evidence>
<comment type="cofactor">
    <cofactor evidence="2">
        <name>Mg(2+)</name>
        <dbReference type="ChEBI" id="CHEBI:18420"/>
    </cofactor>
</comment>
<dbReference type="SUPFAM" id="SSF56059">
    <property type="entry name" value="Glutathione synthetase ATP-binding domain-like"/>
    <property type="match status" value="1"/>
</dbReference>
<dbReference type="PROSITE" id="PS00843">
    <property type="entry name" value="DALA_DALA_LIGASE_1"/>
    <property type="match status" value="1"/>
</dbReference>
<comment type="similarity">
    <text evidence="3 13">Belongs to the D-alanine--D-alanine ligase family.</text>
</comment>
<evidence type="ECO:0000259" key="15">
    <source>
        <dbReference type="PROSITE" id="PS50975"/>
    </source>
</evidence>
<evidence type="ECO:0000256" key="5">
    <source>
        <dbReference type="ARBA" id="ARBA00022723"/>
    </source>
</evidence>
<dbReference type="PROSITE" id="PS00844">
    <property type="entry name" value="DALA_DALA_LIGASE_2"/>
    <property type="match status" value="1"/>
</dbReference>
<evidence type="ECO:0000256" key="7">
    <source>
        <dbReference type="ARBA" id="ARBA00022840"/>
    </source>
</evidence>
<sequence length="349" mass="37745">MPEKIRVAVVFGGLSSEHAISCVTAGSVMAAIDPARHEVVPIGITRDGRWVHAPEGQRLAIEDGVLPEVVDGAPLDPQRVLAEADVVLPLLHGPYGEDGTVQGLLELVGVRYVGAGVLASAAGMDKAFMKLIWQAQGLPVGPYVIVTDREWRLERARKLDEIKQLGWPVFVKPARAGSSMGISRVTREEDLLPAIEAAREHDPKLIIEAGVEGMEVECGVLQGRDDGPTEASLPAEIVMLGQHDFYDFETKYLDGTSRLEIPANLPPEVIERLRATAVRAFDALGCEGLARVDFFVTPGHDLVLNEINTMPGFTPTSAFPQMWAATGVEYGALVDRLIQTALKRPLGLR</sequence>
<dbReference type="HAMAP" id="MF_00047">
    <property type="entry name" value="Dala_Dala_lig"/>
    <property type="match status" value="1"/>
</dbReference>
<dbReference type="NCBIfam" id="NF002378">
    <property type="entry name" value="PRK01372.1"/>
    <property type="match status" value="1"/>
</dbReference>
<organism evidence="16 17">
    <name type="scientific">Actinocorallia aurantiaca</name>
    <dbReference type="NCBI Taxonomy" id="46204"/>
    <lineage>
        <taxon>Bacteria</taxon>
        <taxon>Bacillati</taxon>
        <taxon>Actinomycetota</taxon>
        <taxon>Actinomycetes</taxon>
        <taxon>Streptosporangiales</taxon>
        <taxon>Thermomonosporaceae</taxon>
        <taxon>Actinocorallia</taxon>
    </lineage>
</organism>
<proteinExistence type="inferred from homology"/>
<dbReference type="GO" id="GO:0016874">
    <property type="term" value="F:ligase activity"/>
    <property type="evidence" value="ECO:0007669"/>
    <property type="project" value="UniProtKB-KW"/>
</dbReference>
<reference evidence="17" key="1">
    <citation type="journal article" date="2019" name="Int. J. Syst. Evol. Microbiol.">
        <title>The Global Catalogue of Microorganisms (GCM) 10K type strain sequencing project: providing services to taxonomists for standard genome sequencing and annotation.</title>
        <authorList>
            <consortium name="The Broad Institute Genomics Platform"/>
            <consortium name="The Broad Institute Genome Sequencing Center for Infectious Disease"/>
            <person name="Wu L."/>
            <person name="Ma J."/>
        </authorList>
    </citation>
    <scope>NUCLEOTIDE SEQUENCE [LARGE SCALE GENOMIC DNA]</scope>
    <source>
        <strain evidence="17">JCM 8201</strain>
    </source>
</reference>
<comment type="catalytic activity">
    <reaction evidence="13">
        <text>2 D-alanine + ATP = D-alanyl-D-alanine + ADP + phosphate + H(+)</text>
        <dbReference type="Rhea" id="RHEA:11224"/>
        <dbReference type="ChEBI" id="CHEBI:15378"/>
        <dbReference type="ChEBI" id="CHEBI:30616"/>
        <dbReference type="ChEBI" id="CHEBI:43474"/>
        <dbReference type="ChEBI" id="CHEBI:57416"/>
        <dbReference type="ChEBI" id="CHEBI:57822"/>
        <dbReference type="ChEBI" id="CHEBI:456216"/>
        <dbReference type="EC" id="6.3.2.4"/>
    </reaction>
</comment>
<dbReference type="Gene3D" id="3.30.1490.20">
    <property type="entry name" value="ATP-grasp fold, A domain"/>
    <property type="match status" value="1"/>
</dbReference>
<dbReference type="Gene3D" id="3.30.470.20">
    <property type="entry name" value="ATP-grasp fold, B domain"/>
    <property type="match status" value="1"/>
</dbReference>
<dbReference type="Proteomes" id="UP001501842">
    <property type="component" value="Unassembled WGS sequence"/>
</dbReference>
<dbReference type="InterPro" id="IPR011761">
    <property type="entry name" value="ATP-grasp"/>
</dbReference>
<evidence type="ECO:0000256" key="8">
    <source>
        <dbReference type="ARBA" id="ARBA00022842"/>
    </source>
</evidence>
<dbReference type="InterPro" id="IPR016185">
    <property type="entry name" value="PreATP-grasp_dom_sf"/>
</dbReference>
<dbReference type="SUPFAM" id="SSF52440">
    <property type="entry name" value="PreATP-grasp domain"/>
    <property type="match status" value="1"/>
</dbReference>
<dbReference type="PIRSF" id="PIRSF039102">
    <property type="entry name" value="Ddl/VanB"/>
    <property type="match status" value="1"/>
</dbReference>
<comment type="caution">
    <text evidence="16">The sequence shown here is derived from an EMBL/GenBank/DDBJ whole genome shotgun (WGS) entry which is preliminary data.</text>
</comment>
<dbReference type="InterPro" id="IPR011127">
    <property type="entry name" value="Dala_Dala_lig_N"/>
</dbReference>
<evidence type="ECO:0000256" key="6">
    <source>
        <dbReference type="ARBA" id="ARBA00022741"/>
    </source>
</evidence>
<evidence type="ECO:0000256" key="10">
    <source>
        <dbReference type="ARBA" id="ARBA00022984"/>
    </source>
</evidence>
<keyword evidence="17" id="KW-1185">Reference proteome</keyword>
<gene>
    <name evidence="13" type="primary">ddl</name>
    <name evidence="16" type="ORF">GCM10010439_28140</name>
</gene>
<dbReference type="Pfam" id="PF07478">
    <property type="entry name" value="Dala_Dala_lig_C"/>
    <property type="match status" value="1"/>
</dbReference>
<feature type="domain" description="ATP-grasp" evidence="15">
    <location>
        <begin position="130"/>
        <end position="339"/>
    </location>
</feature>
<keyword evidence="10 13" id="KW-0573">Peptidoglycan synthesis</keyword>
<evidence type="ECO:0000256" key="13">
    <source>
        <dbReference type="HAMAP-Rule" id="MF_00047"/>
    </source>
</evidence>
<keyword evidence="5" id="KW-0479">Metal-binding</keyword>
<evidence type="ECO:0000256" key="9">
    <source>
        <dbReference type="ARBA" id="ARBA00022960"/>
    </source>
</evidence>
<name>A0ABP6GRI4_9ACTN</name>
<keyword evidence="11" id="KW-0464">Manganese</keyword>
<dbReference type="EMBL" id="BAAATZ010000009">
    <property type="protein sequence ID" value="GAA2726204.1"/>
    <property type="molecule type" value="Genomic_DNA"/>
</dbReference>
<dbReference type="InterPro" id="IPR005905">
    <property type="entry name" value="D_ala_D_ala"/>
</dbReference>
<comment type="pathway">
    <text evidence="13">Cell wall biogenesis; peptidoglycan biosynthesis.</text>
</comment>
<evidence type="ECO:0000256" key="4">
    <source>
        <dbReference type="ARBA" id="ARBA00022598"/>
    </source>
</evidence>
<keyword evidence="7 14" id="KW-0067">ATP-binding</keyword>
<evidence type="ECO:0000256" key="11">
    <source>
        <dbReference type="ARBA" id="ARBA00023211"/>
    </source>
</evidence>
<dbReference type="Gene3D" id="3.40.50.20">
    <property type="match status" value="1"/>
</dbReference>
<dbReference type="InterPro" id="IPR011095">
    <property type="entry name" value="Dala_Dala_lig_C"/>
</dbReference>
<evidence type="ECO:0000313" key="17">
    <source>
        <dbReference type="Proteomes" id="UP001501842"/>
    </source>
</evidence>
<keyword evidence="6 14" id="KW-0547">Nucleotide-binding</keyword>
<comment type="function">
    <text evidence="13">Cell wall formation.</text>
</comment>
<comment type="cofactor">
    <cofactor evidence="1">
        <name>Mn(2+)</name>
        <dbReference type="ChEBI" id="CHEBI:29035"/>
    </cofactor>
</comment>
<keyword evidence="13" id="KW-0963">Cytoplasm</keyword>